<organism evidence="2">
    <name type="scientific">Magnetospirillum gryphiswaldense</name>
    <dbReference type="NCBI Taxonomy" id="55518"/>
    <lineage>
        <taxon>Bacteria</taxon>
        <taxon>Pseudomonadati</taxon>
        <taxon>Pseudomonadota</taxon>
        <taxon>Alphaproteobacteria</taxon>
        <taxon>Rhodospirillales</taxon>
        <taxon>Rhodospirillaceae</taxon>
        <taxon>Magnetospirillum</taxon>
    </lineage>
</organism>
<evidence type="ECO:0000313" key="2">
    <source>
        <dbReference type="EMBL" id="CAM78169.1"/>
    </source>
</evidence>
<feature type="region of interest" description="Disordered" evidence="1">
    <location>
        <begin position="1"/>
        <end position="39"/>
    </location>
</feature>
<protein>
    <submittedName>
        <fullName evidence="2">Uncharacterized protein</fullName>
    </submittedName>
</protein>
<proteinExistence type="predicted"/>
<dbReference type="EMBL" id="CU459003">
    <property type="protein sequence ID" value="CAM78169.1"/>
    <property type="molecule type" value="Genomic_DNA"/>
</dbReference>
<accession>A4U5L2</accession>
<reference evidence="2" key="1">
    <citation type="journal article" date="2007" name="J. Bacteriol.">
        <title>Comparative genome analysis of four magnetotactic bacteria reveals a complex set of group-specific genes implicated in magnetosome biomineralization and function.</title>
        <authorList>
            <person name="Richter M."/>
            <person name="Kube M."/>
            <person name="Bazylinski D.A."/>
            <person name="Lombardot T."/>
            <person name="Gloeckner F.O."/>
            <person name="Reinhardt R."/>
            <person name="Schueler D."/>
        </authorList>
    </citation>
    <scope>NUCLEOTIDE SEQUENCE</scope>
    <source>
        <strain evidence="2">MSR-1</strain>
    </source>
</reference>
<gene>
    <name evidence="2" type="ORF">MGR_4237</name>
</gene>
<sequence>MGDLTTSPLDPRNAALQIRPTATAALRPTDPTKERFQVGDNKVANQDAEAVEDRAGQFAIDADETGGLGAQAVRQKSARGGHGLLGAFTNFLAKIFTQADGAADSAASVRLNGIGAYGRANAQQPQSMTTQAMDNVQNPGFPRLASGRVLDLMA</sequence>
<evidence type="ECO:0000256" key="1">
    <source>
        <dbReference type="SAM" id="MobiDB-lite"/>
    </source>
</evidence>
<dbReference type="AlphaFoldDB" id="A4U5L2"/>
<name>A4U5L2_9PROT</name>
<dbReference type="RefSeq" id="WP_106001402.1">
    <property type="nucleotide sequence ID" value="NZ_CP027527.1"/>
</dbReference>